<name>A0ABV0QFQ4_9TELE</name>
<dbReference type="PANTHER" id="PTHR11223:SF3">
    <property type="entry name" value="EXPORTIN-5"/>
    <property type="match status" value="1"/>
</dbReference>
<accession>A0ABV0QFQ4</accession>
<dbReference type="Proteomes" id="UP001434883">
    <property type="component" value="Unassembled WGS sequence"/>
</dbReference>
<sequence>YIDWVTLVHITSRNCQLLEMLCLLLSEAELQLEASECLLIALSRKGKLEERKPFMLLFNDVAIQYILSAAQHDTLSKVPVVLEMAIKYLKVSTTNLVRLGLQRVCKLPIDQSMELLQAVLNYETRDPLILSCVLSNISALFPFVTHRPQYLPQVLYKAPRGRAVKNVRRHACSAIIKICRDYPHFCLYAMLAVVKRARWPADLEEARAGGFVVGYNPAGAPIYRNPCAAQFLAFLPNLLALIRYILPPFPLFAPAASKSWVMQVQRCCRSSTLLTGWLKESLAQLSLPSTTCLTTDFAQ</sequence>
<dbReference type="PANTHER" id="PTHR11223">
    <property type="entry name" value="EXPORTIN 1/5"/>
    <property type="match status" value="1"/>
</dbReference>
<reference evidence="2 3" key="1">
    <citation type="submission" date="2021-06" db="EMBL/GenBank/DDBJ databases">
        <authorList>
            <person name="Palmer J.M."/>
        </authorList>
    </citation>
    <scope>NUCLEOTIDE SEQUENCE [LARGE SCALE GENOMIC DNA]</scope>
    <source>
        <strain evidence="2 3">XC_2019</strain>
        <tissue evidence="2">Muscle</tissue>
    </source>
</reference>
<evidence type="ECO:0000313" key="3">
    <source>
        <dbReference type="Proteomes" id="UP001434883"/>
    </source>
</evidence>
<dbReference type="InterPro" id="IPR045478">
    <property type="entry name" value="Exportin-5_C"/>
</dbReference>
<protein>
    <recommendedName>
        <fullName evidence="1">Exportin-5 C-terminal domain-containing protein</fullName>
    </recommendedName>
</protein>
<dbReference type="InterPro" id="IPR016024">
    <property type="entry name" value="ARM-type_fold"/>
</dbReference>
<keyword evidence="3" id="KW-1185">Reference proteome</keyword>
<dbReference type="SUPFAM" id="SSF48371">
    <property type="entry name" value="ARM repeat"/>
    <property type="match status" value="1"/>
</dbReference>
<gene>
    <name evidence="2" type="ORF">XENOCAPTIV_000677</name>
</gene>
<feature type="non-terminal residue" evidence="2">
    <location>
        <position position="1"/>
    </location>
</feature>
<comment type="caution">
    <text evidence="2">The sequence shown here is derived from an EMBL/GenBank/DDBJ whole genome shotgun (WGS) entry which is preliminary data.</text>
</comment>
<feature type="domain" description="Exportin-5 C-terminal" evidence="1">
    <location>
        <begin position="103"/>
        <end position="190"/>
    </location>
</feature>
<dbReference type="InterPro" id="IPR045065">
    <property type="entry name" value="XPO1/5"/>
</dbReference>
<evidence type="ECO:0000313" key="2">
    <source>
        <dbReference type="EMBL" id="MEQ2194630.1"/>
    </source>
</evidence>
<evidence type="ECO:0000259" key="1">
    <source>
        <dbReference type="Pfam" id="PF19273"/>
    </source>
</evidence>
<dbReference type="Gene3D" id="1.25.10.10">
    <property type="entry name" value="Leucine-rich Repeat Variant"/>
    <property type="match status" value="3"/>
</dbReference>
<dbReference type="InterPro" id="IPR011989">
    <property type="entry name" value="ARM-like"/>
</dbReference>
<dbReference type="Pfam" id="PF19273">
    <property type="entry name" value="Exportin-5"/>
    <property type="match status" value="1"/>
</dbReference>
<proteinExistence type="predicted"/>
<organism evidence="2 3">
    <name type="scientific">Xenoophorus captivus</name>
    <dbReference type="NCBI Taxonomy" id="1517983"/>
    <lineage>
        <taxon>Eukaryota</taxon>
        <taxon>Metazoa</taxon>
        <taxon>Chordata</taxon>
        <taxon>Craniata</taxon>
        <taxon>Vertebrata</taxon>
        <taxon>Euteleostomi</taxon>
        <taxon>Actinopterygii</taxon>
        <taxon>Neopterygii</taxon>
        <taxon>Teleostei</taxon>
        <taxon>Neoteleostei</taxon>
        <taxon>Acanthomorphata</taxon>
        <taxon>Ovalentaria</taxon>
        <taxon>Atherinomorphae</taxon>
        <taxon>Cyprinodontiformes</taxon>
        <taxon>Goodeidae</taxon>
        <taxon>Xenoophorus</taxon>
    </lineage>
</organism>
<dbReference type="EMBL" id="JAHRIN010009464">
    <property type="protein sequence ID" value="MEQ2194630.1"/>
    <property type="molecule type" value="Genomic_DNA"/>
</dbReference>